<evidence type="ECO:0000313" key="3">
    <source>
        <dbReference type="Proteomes" id="UP000562395"/>
    </source>
</evidence>
<dbReference type="AlphaFoldDB" id="A0A7W6EUQ2"/>
<comment type="caution">
    <text evidence="2">The sequence shown here is derived from an EMBL/GenBank/DDBJ whole genome shotgun (WGS) entry which is preliminary data.</text>
</comment>
<evidence type="ECO:0000313" key="2">
    <source>
        <dbReference type="EMBL" id="MBB3859427.1"/>
    </source>
</evidence>
<reference evidence="2 3" key="1">
    <citation type="submission" date="2020-08" db="EMBL/GenBank/DDBJ databases">
        <title>Genomic Encyclopedia of Type Strains, Phase IV (KMG-IV): sequencing the most valuable type-strain genomes for metagenomic binning, comparative biology and taxonomic classification.</title>
        <authorList>
            <person name="Goeker M."/>
        </authorList>
    </citation>
    <scope>NUCLEOTIDE SEQUENCE [LARGE SCALE GENOMIC DNA]</scope>
    <source>
        <strain evidence="2 3">DSM 14552</strain>
    </source>
</reference>
<keyword evidence="3" id="KW-1185">Reference proteome</keyword>
<dbReference type="InterPro" id="IPR021074">
    <property type="entry name" value="Formate_DH_dsu"/>
</dbReference>
<dbReference type="GO" id="GO:0008863">
    <property type="term" value="F:formate dehydrogenase (NAD+) activity"/>
    <property type="evidence" value="ECO:0007669"/>
    <property type="project" value="UniProtKB-EC"/>
</dbReference>
<name>A0A7W6EUQ2_9SPHN</name>
<evidence type="ECO:0000256" key="1">
    <source>
        <dbReference type="SAM" id="MobiDB-lite"/>
    </source>
</evidence>
<dbReference type="EMBL" id="JACICY010000001">
    <property type="protein sequence ID" value="MBB3859427.1"/>
    <property type="molecule type" value="Genomic_DNA"/>
</dbReference>
<dbReference type="Pfam" id="PF11390">
    <property type="entry name" value="FdsD"/>
    <property type="match status" value="1"/>
</dbReference>
<dbReference type="Proteomes" id="UP000562395">
    <property type="component" value="Unassembled WGS sequence"/>
</dbReference>
<keyword evidence="2" id="KW-0560">Oxidoreductase</keyword>
<gene>
    <name evidence="2" type="ORF">GGQ88_000667</name>
</gene>
<protein>
    <submittedName>
        <fullName evidence="2">Formate dehydrogenase subunit delta</fullName>
        <ecNumber evidence="2">1.17.1.9</ecNumber>
    </submittedName>
</protein>
<dbReference type="RefSeq" id="WP_183611674.1">
    <property type="nucleotide sequence ID" value="NZ_JACICY010000001.1"/>
</dbReference>
<dbReference type="EC" id="1.17.1.9" evidence="2"/>
<proteinExistence type="predicted"/>
<feature type="region of interest" description="Disordered" evidence="1">
    <location>
        <begin position="69"/>
        <end position="88"/>
    </location>
</feature>
<sequence length="88" mass="9206">MSALTVDKLAYMANQIARNMALDDHPEKSVADHIVSFWTPVMVNTLIAHGSAGLDPIATAAMARLADGRIPAPQTRATDPAVHGSDAG</sequence>
<organism evidence="2 3">
    <name type="scientific">Novosphingobium hassiacum</name>
    <dbReference type="NCBI Taxonomy" id="173676"/>
    <lineage>
        <taxon>Bacteria</taxon>
        <taxon>Pseudomonadati</taxon>
        <taxon>Pseudomonadota</taxon>
        <taxon>Alphaproteobacteria</taxon>
        <taxon>Sphingomonadales</taxon>
        <taxon>Sphingomonadaceae</taxon>
        <taxon>Novosphingobium</taxon>
    </lineage>
</organism>
<accession>A0A7W6EUQ2</accession>